<comment type="caution">
    <text evidence="3">The sequence shown here is derived from an EMBL/GenBank/DDBJ whole genome shotgun (WGS) entry which is preliminary data.</text>
</comment>
<dbReference type="EMBL" id="PXZH01000001">
    <property type="protein sequence ID" value="RST89594.1"/>
    <property type="molecule type" value="Genomic_DNA"/>
</dbReference>
<feature type="region of interest" description="Disordered" evidence="2">
    <location>
        <begin position="176"/>
        <end position="212"/>
    </location>
</feature>
<proteinExistence type="predicted"/>
<evidence type="ECO:0000256" key="1">
    <source>
        <dbReference type="SAM" id="Coils"/>
    </source>
</evidence>
<evidence type="ECO:0000256" key="2">
    <source>
        <dbReference type="SAM" id="MobiDB-lite"/>
    </source>
</evidence>
<feature type="coiled-coil region" evidence="1">
    <location>
        <begin position="218"/>
        <end position="278"/>
    </location>
</feature>
<keyword evidence="1" id="KW-0175">Coiled coil</keyword>
<reference evidence="3 4" key="1">
    <citation type="submission" date="2018-03" db="EMBL/GenBank/DDBJ databases">
        <authorList>
            <person name="Gulvik C.A."/>
        </authorList>
    </citation>
    <scope>NUCLEOTIDE SEQUENCE [LARGE SCALE GENOMIC DNA]</scope>
    <source>
        <strain evidence="3 4">JCM 31581</strain>
    </source>
</reference>
<sequence>MIQTLEIKIYQYSAVEGEKNLFNHTLEKVLFNRCQNLYQTNFPNKQYPQEEVESKLTQLLQTVSIEKRIQVSLANSVDFDWQSFILALNEIYPQMIWISGQVRESEIQKIYDFHFIPLAIRQVGFPFSVHLKDSLVQQLFQGATEEDWIKELGKMIEIYLRKDLDTSSLSQIESKDSSVDILEDSPETCSQSEKVTSQETAEELQPKPKQTTKKAIKVSQLVEENKQLRLQLNKLHEQLNEKDIEVNSEDNATYEATISELEKQQVYYETELKQLKDARVRMQLTNDKLNHFIAHLERQMMSSSLDVLEGDPPYVERTKDWYKKRRIPLIEYDRLYQKAKYLEHTWHLNQRLLSMSEQLAFSQLDFSYDFSRINDIRDSAKDIELFVMMDECRVINNRVKIHKGFLWRAPSVTILKNDYENLVEKAAYFDVIQAENQMLERMIKEHKVKDVTEETELLEFEKND</sequence>
<accession>A0A3R9ZWT9</accession>
<keyword evidence="4" id="KW-1185">Reference proteome</keyword>
<dbReference type="RefSeq" id="WP_125942203.1">
    <property type="nucleotide sequence ID" value="NZ_PXZH01000001.1"/>
</dbReference>
<dbReference type="Proteomes" id="UP000277864">
    <property type="component" value="Unassembled WGS sequence"/>
</dbReference>
<dbReference type="AlphaFoldDB" id="A0A3R9ZWT9"/>
<organism evidence="3 4">
    <name type="scientific">Vagococcus humatus</name>
    <dbReference type="NCBI Taxonomy" id="1889241"/>
    <lineage>
        <taxon>Bacteria</taxon>
        <taxon>Bacillati</taxon>
        <taxon>Bacillota</taxon>
        <taxon>Bacilli</taxon>
        <taxon>Lactobacillales</taxon>
        <taxon>Enterococcaceae</taxon>
        <taxon>Vagococcus</taxon>
    </lineage>
</organism>
<name>A0A3R9ZWT9_9ENTE</name>
<protein>
    <submittedName>
        <fullName evidence="3">Uncharacterized protein</fullName>
    </submittedName>
</protein>
<feature type="compositionally biased region" description="Polar residues" evidence="2">
    <location>
        <begin position="187"/>
        <end position="199"/>
    </location>
</feature>
<evidence type="ECO:0000313" key="3">
    <source>
        <dbReference type="EMBL" id="RST89594.1"/>
    </source>
</evidence>
<evidence type="ECO:0000313" key="4">
    <source>
        <dbReference type="Proteomes" id="UP000277864"/>
    </source>
</evidence>
<gene>
    <name evidence="3" type="ORF">C7P63_00495</name>
</gene>
<dbReference type="OrthoDB" id="2175149at2"/>